<dbReference type="AlphaFoldDB" id="X1AIY9"/>
<gene>
    <name evidence="2" type="ORF">S01H4_29675</name>
</gene>
<organism evidence="2">
    <name type="scientific">marine sediment metagenome</name>
    <dbReference type="NCBI Taxonomy" id="412755"/>
    <lineage>
        <taxon>unclassified sequences</taxon>
        <taxon>metagenomes</taxon>
        <taxon>ecological metagenomes</taxon>
    </lineage>
</organism>
<protein>
    <submittedName>
        <fullName evidence="2">Uncharacterized protein</fullName>
    </submittedName>
</protein>
<name>X1AIY9_9ZZZZ</name>
<proteinExistence type="predicted"/>
<evidence type="ECO:0000256" key="1">
    <source>
        <dbReference type="SAM" id="Phobius"/>
    </source>
</evidence>
<comment type="caution">
    <text evidence="2">The sequence shown here is derived from an EMBL/GenBank/DDBJ whole genome shotgun (WGS) entry which is preliminary data.</text>
</comment>
<keyword evidence="1" id="KW-0812">Transmembrane</keyword>
<keyword evidence="1" id="KW-0472">Membrane</keyword>
<dbReference type="EMBL" id="BART01015254">
    <property type="protein sequence ID" value="GAG82124.1"/>
    <property type="molecule type" value="Genomic_DNA"/>
</dbReference>
<sequence>MDRLDKTVLNVVESIDSGYFVSDSESFVVVEHVVTEPVHELELVVIVIIVVDIVIVVVVVVGSVDLEAFVVCIKVETDLDNKED</sequence>
<accession>X1AIY9</accession>
<evidence type="ECO:0000313" key="2">
    <source>
        <dbReference type="EMBL" id="GAG82124.1"/>
    </source>
</evidence>
<feature type="transmembrane region" description="Helical" evidence="1">
    <location>
        <begin position="43"/>
        <end position="64"/>
    </location>
</feature>
<reference evidence="2" key="1">
    <citation type="journal article" date="2014" name="Front. Microbiol.">
        <title>High frequency of phylogenetically diverse reductive dehalogenase-homologous genes in deep subseafloor sedimentary metagenomes.</title>
        <authorList>
            <person name="Kawai M."/>
            <person name="Futagami T."/>
            <person name="Toyoda A."/>
            <person name="Takaki Y."/>
            <person name="Nishi S."/>
            <person name="Hori S."/>
            <person name="Arai W."/>
            <person name="Tsubouchi T."/>
            <person name="Morono Y."/>
            <person name="Uchiyama I."/>
            <person name="Ito T."/>
            <person name="Fujiyama A."/>
            <person name="Inagaki F."/>
            <person name="Takami H."/>
        </authorList>
    </citation>
    <scope>NUCLEOTIDE SEQUENCE</scope>
    <source>
        <strain evidence="2">Expedition CK06-06</strain>
    </source>
</reference>
<keyword evidence="1" id="KW-1133">Transmembrane helix</keyword>